<dbReference type="GO" id="GO:0006898">
    <property type="term" value="P:receptor-mediated endocytosis"/>
    <property type="evidence" value="ECO:0007669"/>
    <property type="project" value="TreeGrafter"/>
</dbReference>
<dbReference type="FunFam" id="4.10.400.10:FF:000098">
    <property type="entry name" value="low-density lipoprotein receptor-related protein 4"/>
    <property type="match status" value="1"/>
</dbReference>
<evidence type="ECO:0000256" key="7">
    <source>
        <dbReference type="ARBA" id="ARBA00023170"/>
    </source>
</evidence>
<reference evidence="10 11" key="1">
    <citation type="submission" date="2019-03" db="EMBL/GenBank/DDBJ databases">
        <title>First draft genome of Liparis tanakae, snailfish: a comprehensive survey of snailfish specific genes.</title>
        <authorList>
            <person name="Kim W."/>
            <person name="Song I."/>
            <person name="Jeong J.-H."/>
            <person name="Kim D."/>
            <person name="Kim S."/>
            <person name="Ryu S."/>
            <person name="Song J.Y."/>
            <person name="Lee S.K."/>
        </authorList>
    </citation>
    <scope>NUCLEOTIDE SEQUENCE [LARGE SCALE GENOMIC DNA]</scope>
    <source>
        <tissue evidence="10">Muscle</tissue>
    </source>
</reference>
<dbReference type="InterPro" id="IPR002172">
    <property type="entry name" value="LDrepeatLR_classA_rpt"/>
</dbReference>
<dbReference type="SUPFAM" id="SSF57424">
    <property type="entry name" value="LDL receptor-like module"/>
    <property type="match status" value="1"/>
</dbReference>
<dbReference type="InterPro" id="IPR023415">
    <property type="entry name" value="LDLR_class-A_CS"/>
</dbReference>
<keyword evidence="7 10" id="KW-0675">Receptor</keyword>
<dbReference type="PANTHER" id="PTHR22722">
    <property type="entry name" value="LOW-DENSITY LIPOPROTEIN RECEPTOR-RELATED PROTEIN 2-RELATED"/>
    <property type="match status" value="1"/>
</dbReference>
<feature type="disulfide bond" evidence="9">
    <location>
        <begin position="12"/>
        <end position="30"/>
    </location>
</feature>
<dbReference type="Gene3D" id="4.10.400.10">
    <property type="entry name" value="Low-density Lipoprotein Receptor"/>
    <property type="match status" value="1"/>
</dbReference>
<keyword evidence="5" id="KW-0472">Membrane</keyword>
<evidence type="ECO:0000313" key="11">
    <source>
        <dbReference type="Proteomes" id="UP000314294"/>
    </source>
</evidence>
<keyword evidence="8" id="KW-0325">Glycoprotein</keyword>
<dbReference type="Pfam" id="PF00057">
    <property type="entry name" value="Ldl_recept_a"/>
    <property type="match status" value="1"/>
</dbReference>
<dbReference type="Proteomes" id="UP000314294">
    <property type="component" value="Unassembled WGS sequence"/>
</dbReference>
<dbReference type="SMART" id="SM00192">
    <property type="entry name" value="LDLa"/>
    <property type="match status" value="1"/>
</dbReference>
<keyword evidence="4" id="KW-1133">Transmembrane helix</keyword>
<accession>A0A4Z2F326</accession>
<evidence type="ECO:0000256" key="9">
    <source>
        <dbReference type="PROSITE-ProRule" id="PRU00124"/>
    </source>
</evidence>
<keyword evidence="2" id="KW-0812">Transmembrane</keyword>
<evidence type="ECO:0000256" key="4">
    <source>
        <dbReference type="ARBA" id="ARBA00022989"/>
    </source>
</evidence>
<dbReference type="GO" id="GO:0043235">
    <property type="term" value="C:receptor complex"/>
    <property type="evidence" value="ECO:0007669"/>
    <property type="project" value="TreeGrafter"/>
</dbReference>
<keyword evidence="6 9" id="KW-1015">Disulfide bond</keyword>
<keyword evidence="3" id="KW-0677">Repeat</keyword>
<gene>
    <name evidence="10" type="primary">LRP4_1</name>
    <name evidence="10" type="ORF">EYF80_054292</name>
</gene>
<dbReference type="InterPro" id="IPR036055">
    <property type="entry name" value="LDL_receptor-like_sf"/>
</dbReference>
<feature type="disulfide bond" evidence="9">
    <location>
        <begin position="24"/>
        <end position="39"/>
    </location>
</feature>
<dbReference type="PROSITE" id="PS50068">
    <property type="entry name" value="LDLRA_2"/>
    <property type="match status" value="1"/>
</dbReference>
<dbReference type="GO" id="GO:0016324">
    <property type="term" value="C:apical plasma membrane"/>
    <property type="evidence" value="ECO:0007669"/>
    <property type="project" value="TreeGrafter"/>
</dbReference>
<evidence type="ECO:0000256" key="2">
    <source>
        <dbReference type="ARBA" id="ARBA00022692"/>
    </source>
</evidence>
<comment type="caution">
    <text evidence="10">The sequence shown here is derived from an EMBL/GenBank/DDBJ whole genome shotgun (WGS) entry which is preliminary data.</text>
</comment>
<dbReference type="InterPro" id="IPR051221">
    <property type="entry name" value="LDLR-related"/>
</dbReference>
<name>A0A4Z2F326_9TELE</name>
<evidence type="ECO:0000256" key="8">
    <source>
        <dbReference type="ARBA" id="ARBA00023180"/>
    </source>
</evidence>
<keyword evidence="11" id="KW-1185">Reference proteome</keyword>
<dbReference type="EMBL" id="SRLO01001751">
    <property type="protein sequence ID" value="TNN35535.1"/>
    <property type="molecule type" value="Genomic_DNA"/>
</dbReference>
<dbReference type="AlphaFoldDB" id="A0A4Z2F326"/>
<evidence type="ECO:0000313" key="10">
    <source>
        <dbReference type="EMBL" id="TNN35535.1"/>
    </source>
</evidence>
<protein>
    <submittedName>
        <fullName evidence="10">Low-density lipoprotein receptor-related protein 4</fullName>
    </submittedName>
</protein>
<dbReference type="GO" id="GO:0042562">
    <property type="term" value="F:hormone binding"/>
    <property type="evidence" value="ECO:0007669"/>
    <property type="project" value="TreeGrafter"/>
</dbReference>
<evidence type="ECO:0000256" key="5">
    <source>
        <dbReference type="ARBA" id="ARBA00023136"/>
    </source>
</evidence>
<sequence>MAATCSVEEFQCAYGRCILDIYHCDGDDDCGDWSDESDCCIISSLEENAAAVNRRPRSEER</sequence>
<dbReference type="PROSITE" id="PS01209">
    <property type="entry name" value="LDLRA_1"/>
    <property type="match status" value="1"/>
</dbReference>
<proteinExistence type="predicted"/>
<dbReference type="PANTHER" id="PTHR22722:SF15">
    <property type="entry name" value="LOW-DENSITY LIPOPROTEIN RECEPTOR-RELATED"/>
    <property type="match status" value="1"/>
</dbReference>
<organism evidence="10 11">
    <name type="scientific">Liparis tanakae</name>
    <name type="common">Tanaka's snailfish</name>
    <dbReference type="NCBI Taxonomy" id="230148"/>
    <lineage>
        <taxon>Eukaryota</taxon>
        <taxon>Metazoa</taxon>
        <taxon>Chordata</taxon>
        <taxon>Craniata</taxon>
        <taxon>Vertebrata</taxon>
        <taxon>Euteleostomi</taxon>
        <taxon>Actinopterygii</taxon>
        <taxon>Neopterygii</taxon>
        <taxon>Teleostei</taxon>
        <taxon>Neoteleostei</taxon>
        <taxon>Acanthomorphata</taxon>
        <taxon>Eupercaria</taxon>
        <taxon>Perciformes</taxon>
        <taxon>Cottioidei</taxon>
        <taxon>Cottales</taxon>
        <taxon>Liparidae</taxon>
        <taxon>Liparis</taxon>
    </lineage>
</organism>
<comment type="subcellular location">
    <subcellularLocation>
        <location evidence="1">Membrane</location>
        <topology evidence="1">Single-pass membrane protein</topology>
    </subcellularLocation>
</comment>
<feature type="disulfide bond" evidence="9">
    <location>
        <begin position="5"/>
        <end position="17"/>
    </location>
</feature>
<evidence type="ECO:0000256" key="3">
    <source>
        <dbReference type="ARBA" id="ARBA00022737"/>
    </source>
</evidence>
<keyword evidence="10" id="KW-0449">Lipoprotein</keyword>
<evidence type="ECO:0000256" key="6">
    <source>
        <dbReference type="ARBA" id="ARBA00023157"/>
    </source>
</evidence>
<evidence type="ECO:0000256" key="1">
    <source>
        <dbReference type="ARBA" id="ARBA00004167"/>
    </source>
</evidence>